<dbReference type="STRING" id="1903952.BIT28_27780"/>
<keyword evidence="1" id="KW-1133">Transmembrane helix</keyword>
<reference evidence="2 3" key="1">
    <citation type="submission" date="2016-09" db="EMBL/GenBank/DDBJ databases">
        <title>Photobacterium proteolyticum sp. nov. a protease producing bacterium isolated from ocean sediments of Laizhou Bay.</title>
        <authorList>
            <person name="Li Y."/>
        </authorList>
    </citation>
    <scope>NUCLEOTIDE SEQUENCE [LARGE SCALE GENOMIC DNA]</scope>
    <source>
        <strain evidence="2 3">13-12</strain>
    </source>
</reference>
<accession>A0A1Q9H7F4</accession>
<sequence length="241" mass="27412">MNNSENFKLVWWGILVIVMGVYLFGRYDALIEGKPSYFDTVVFIVWVGVCLAPIFKEMNLFGMKLKQDIDDLKKDMNYQFNMMKTEIKSSIEVSSANNNQIYVGSSPIPPEDSEIADIKQTLDDVLHRMGIATENNNNVMQFDVNNLPVDMFKVRFSFEKLLRDNLSSYSEKNRPTPIGKMLNNLISMGVSKDIVFGVKEVISICNYGIHGEELTETQIDFVQESAPSLLTALKNELRKAI</sequence>
<evidence type="ECO:0008006" key="4">
    <source>
        <dbReference type="Google" id="ProtNLM"/>
    </source>
</evidence>
<dbReference type="EMBL" id="MJIL01000030">
    <property type="protein sequence ID" value="OLQ83749.1"/>
    <property type="molecule type" value="Genomic_DNA"/>
</dbReference>
<evidence type="ECO:0000256" key="1">
    <source>
        <dbReference type="SAM" id="Phobius"/>
    </source>
</evidence>
<comment type="caution">
    <text evidence="2">The sequence shown here is derived from an EMBL/GenBank/DDBJ whole genome shotgun (WGS) entry which is preliminary data.</text>
</comment>
<dbReference type="OrthoDB" id="9182830at2"/>
<keyword evidence="1" id="KW-0812">Transmembrane</keyword>
<keyword evidence="3" id="KW-1185">Reference proteome</keyword>
<gene>
    <name evidence="2" type="ORF">BIT28_27780</name>
</gene>
<feature type="transmembrane region" description="Helical" evidence="1">
    <location>
        <begin position="9"/>
        <end position="25"/>
    </location>
</feature>
<evidence type="ECO:0000313" key="3">
    <source>
        <dbReference type="Proteomes" id="UP000186905"/>
    </source>
</evidence>
<keyword evidence="1" id="KW-0472">Membrane</keyword>
<proteinExistence type="predicted"/>
<protein>
    <recommendedName>
        <fullName evidence="4">DUF4145 domain-containing protein</fullName>
    </recommendedName>
</protein>
<dbReference type="Proteomes" id="UP000186905">
    <property type="component" value="Unassembled WGS sequence"/>
</dbReference>
<dbReference type="RefSeq" id="WP_075761674.1">
    <property type="nucleotide sequence ID" value="NZ_MJIL01000030.1"/>
</dbReference>
<dbReference type="AlphaFoldDB" id="A0A1Q9H7F4"/>
<evidence type="ECO:0000313" key="2">
    <source>
        <dbReference type="EMBL" id="OLQ83749.1"/>
    </source>
</evidence>
<organism evidence="2 3">
    <name type="scientific">Photobacterium proteolyticum</name>
    <dbReference type="NCBI Taxonomy" id="1903952"/>
    <lineage>
        <taxon>Bacteria</taxon>
        <taxon>Pseudomonadati</taxon>
        <taxon>Pseudomonadota</taxon>
        <taxon>Gammaproteobacteria</taxon>
        <taxon>Vibrionales</taxon>
        <taxon>Vibrionaceae</taxon>
        <taxon>Photobacterium</taxon>
    </lineage>
</organism>
<name>A0A1Q9H7F4_9GAMM</name>
<feature type="transmembrane region" description="Helical" evidence="1">
    <location>
        <begin position="37"/>
        <end position="55"/>
    </location>
</feature>